<dbReference type="Pfam" id="PF01757">
    <property type="entry name" value="Acyl_transf_3"/>
    <property type="match status" value="1"/>
</dbReference>
<feature type="transmembrane region" description="Helical" evidence="1">
    <location>
        <begin position="48"/>
        <end position="72"/>
    </location>
</feature>
<feature type="transmembrane region" description="Helical" evidence="1">
    <location>
        <begin position="160"/>
        <end position="183"/>
    </location>
</feature>
<comment type="caution">
    <text evidence="3">The sequence shown here is derived from an EMBL/GenBank/DDBJ whole genome shotgun (WGS) entry which is preliminary data.</text>
</comment>
<evidence type="ECO:0000313" key="3">
    <source>
        <dbReference type="EMBL" id="MBS2097623.1"/>
    </source>
</evidence>
<feature type="transmembrane region" description="Helical" evidence="1">
    <location>
        <begin position="195"/>
        <end position="215"/>
    </location>
</feature>
<feature type="transmembrane region" description="Helical" evidence="1">
    <location>
        <begin position="311"/>
        <end position="330"/>
    </location>
</feature>
<keyword evidence="1" id="KW-0472">Membrane</keyword>
<feature type="transmembrane region" description="Helical" evidence="1">
    <location>
        <begin position="12"/>
        <end position="36"/>
    </location>
</feature>
<feature type="domain" description="Acyltransferase 3" evidence="2">
    <location>
        <begin position="8"/>
        <end position="330"/>
    </location>
</feature>
<dbReference type="Proteomes" id="UP000708576">
    <property type="component" value="Unassembled WGS sequence"/>
</dbReference>
<feature type="transmembrane region" description="Helical" evidence="1">
    <location>
        <begin position="126"/>
        <end position="148"/>
    </location>
</feature>
<dbReference type="RefSeq" id="WP_212214261.1">
    <property type="nucleotide sequence ID" value="NZ_JAGUCO010000002.1"/>
</dbReference>
<feature type="transmembrane region" description="Helical" evidence="1">
    <location>
        <begin position="250"/>
        <end position="273"/>
    </location>
</feature>
<dbReference type="EMBL" id="JAGUCO010000002">
    <property type="protein sequence ID" value="MBS2097623.1"/>
    <property type="molecule type" value="Genomic_DNA"/>
</dbReference>
<dbReference type="GO" id="GO:0016746">
    <property type="term" value="F:acyltransferase activity"/>
    <property type="evidence" value="ECO:0007669"/>
    <property type="project" value="UniProtKB-KW"/>
</dbReference>
<name>A0ABS5JRV1_9BACT</name>
<dbReference type="PANTHER" id="PTHR36927">
    <property type="entry name" value="BLR4337 PROTEIN"/>
    <property type="match status" value="1"/>
</dbReference>
<keyword evidence="1" id="KW-1133">Transmembrane helix</keyword>
<feature type="transmembrane region" description="Helical" evidence="1">
    <location>
        <begin position="285"/>
        <end position="305"/>
    </location>
</feature>
<reference evidence="3 4" key="1">
    <citation type="journal article" date="2015" name="Int. J. Syst. Evol. Microbiol.">
        <title>Carboxylicivirga linearis sp. nov., isolated from a sea cucumber culture pond.</title>
        <authorList>
            <person name="Wang F.Q."/>
            <person name="Zhou Y.X."/>
            <person name="Lin X.Z."/>
            <person name="Chen G.J."/>
            <person name="Du Z.J."/>
        </authorList>
    </citation>
    <scope>NUCLEOTIDE SEQUENCE [LARGE SCALE GENOMIC DNA]</scope>
    <source>
        <strain evidence="3 4">FB218</strain>
    </source>
</reference>
<keyword evidence="4" id="KW-1185">Reference proteome</keyword>
<evidence type="ECO:0000313" key="4">
    <source>
        <dbReference type="Proteomes" id="UP000708576"/>
    </source>
</evidence>
<evidence type="ECO:0000259" key="2">
    <source>
        <dbReference type="Pfam" id="PF01757"/>
    </source>
</evidence>
<keyword evidence="1" id="KW-0812">Transmembrane</keyword>
<evidence type="ECO:0000256" key="1">
    <source>
        <dbReference type="SAM" id="Phobius"/>
    </source>
</evidence>
<keyword evidence="3" id="KW-0012">Acyltransferase</keyword>
<sequence length="367" mass="42844">MKTTERRYDIDWLRVIAIALLLIYHSAIVFQPWGVLIGFIQSNKGLSWLWVAMSMLNVWRIPLLFFVSGMGVCFAMRKRNWKQLVWERSKRILLPFIVGMFVIVPIHVFIWQRYYSQPLSYDWGRGHLWFLGNIFSYVIILLPVFYLLKHKADVVQGYVSKVFSHPLSILIAISLFVIEVVVVKPDSFELYAMTLHGYVLGFIAFLIGFLMVYSGKAFWQRVLSMRWIYLTLAITFYLVRVIKYELIASHIFTAIESILWIYTIFSFGYRYLNHSNKALAYLSKAAYPVYILHMIFLYWGASLLIPFQMPAFITFAGVNLFSFAGSLLVYELLLKRIWWIGLGFGLNTARNIGQKHYAPKILVSNKA</sequence>
<dbReference type="InterPro" id="IPR002656">
    <property type="entry name" value="Acyl_transf_3_dom"/>
</dbReference>
<feature type="transmembrane region" description="Helical" evidence="1">
    <location>
        <begin position="227"/>
        <end position="244"/>
    </location>
</feature>
<keyword evidence="3" id="KW-0808">Transferase</keyword>
<dbReference type="InterPro" id="IPR050623">
    <property type="entry name" value="Glucan_succinyl_AcylTrfase"/>
</dbReference>
<dbReference type="PANTHER" id="PTHR36927:SF3">
    <property type="entry name" value="GLUCANS BIOSYNTHESIS PROTEIN C"/>
    <property type="match status" value="1"/>
</dbReference>
<protein>
    <submittedName>
        <fullName evidence="3">Acyltransferase</fullName>
    </submittedName>
</protein>
<accession>A0ABS5JRV1</accession>
<feature type="transmembrane region" description="Helical" evidence="1">
    <location>
        <begin position="92"/>
        <end position="114"/>
    </location>
</feature>
<organism evidence="3 4">
    <name type="scientific">Carboxylicivirga linearis</name>
    <dbReference type="NCBI Taxonomy" id="1628157"/>
    <lineage>
        <taxon>Bacteria</taxon>
        <taxon>Pseudomonadati</taxon>
        <taxon>Bacteroidota</taxon>
        <taxon>Bacteroidia</taxon>
        <taxon>Marinilabiliales</taxon>
        <taxon>Marinilabiliaceae</taxon>
        <taxon>Carboxylicivirga</taxon>
    </lineage>
</organism>
<gene>
    <name evidence="3" type="ORF">KEM10_04980</name>
</gene>
<proteinExistence type="predicted"/>